<proteinExistence type="predicted"/>
<dbReference type="RefSeq" id="WP_327095468.1">
    <property type="nucleotide sequence ID" value="NZ_CP109149.1"/>
</dbReference>
<dbReference type="EMBL" id="CP109441">
    <property type="protein sequence ID" value="WUV50804.1"/>
    <property type="molecule type" value="Genomic_DNA"/>
</dbReference>
<dbReference type="InterPro" id="IPR022536">
    <property type="entry name" value="EspC"/>
</dbReference>
<evidence type="ECO:0000313" key="1">
    <source>
        <dbReference type="EMBL" id="WUV50804.1"/>
    </source>
</evidence>
<dbReference type="Pfam" id="PF10824">
    <property type="entry name" value="T7SS_ESX_EspC"/>
    <property type="match status" value="1"/>
</dbReference>
<protein>
    <submittedName>
        <fullName evidence="1">Type VII secretion target</fullName>
    </submittedName>
</protein>
<name>A0ABZ1Z5I0_9NOCA</name>
<evidence type="ECO:0000313" key="2">
    <source>
        <dbReference type="Proteomes" id="UP001432062"/>
    </source>
</evidence>
<dbReference type="Proteomes" id="UP001432062">
    <property type="component" value="Chromosome"/>
</dbReference>
<accession>A0ABZ1Z5I0</accession>
<reference evidence="1" key="1">
    <citation type="submission" date="2022-10" db="EMBL/GenBank/DDBJ databases">
        <title>The complete genomes of actinobacterial strains from the NBC collection.</title>
        <authorList>
            <person name="Joergensen T.S."/>
            <person name="Alvarez Arevalo M."/>
            <person name="Sterndorff E.B."/>
            <person name="Faurdal D."/>
            <person name="Vuksanovic O."/>
            <person name="Mourched A.-S."/>
            <person name="Charusanti P."/>
            <person name="Shaw S."/>
            <person name="Blin K."/>
            <person name="Weber T."/>
        </authorList>
    </citation>
    <scope>NUCLEOTIDE SEQUENCE</scope>
    <source>
        <strain evidence="1">NBC_01482</strain>
    </source>
</reference>
<organism evidence="1 2">
    <name type="scientific">Nocardia vinacea</name>
    <dbReference type="NCBI Taxonomy" id="96468"/>
    <lineage>
        <taxon>Bacteria</taxon>
        <taxon>Bacillati</taxon>
        <taxon>Actinomycetota</taxon>
        <taxon>Actinomycetes</taxon>
        <taxon>Mycobacteriales</taxon>
        <taxon>Nocardiaceae</taxon>
        <taxon>Nocardia</taxon>
    </lineage>
</organism>
<sequence length="103" mass="10098">MSELVATPDAIRVYGDAAVAMATGVATAGAFDQVATVAAAAPVFGLIGQDFLMAFAYAQSNHASSMFELAGVHAGTALTAHQGAAAYEATEAASGTEFGAAGV</sequence>
<gene>
    <name evidence="1" type="ORF">OG563_22950</name>
</gene>
<keyword evidence="2" id="KW-1185">Reference proteome</keyword>